<accession>A0ABN7ISB9</accession>
<feature type="compositionally biased region" description="Polar residues" evidence="1">
    <location>
        <begin position="395"/>
        <end position="412"/>
    </location>
</feature>
<evidence type="ECO:0000313" key="3">
    <source>
        <dbReference type="EMBL" id="CAD6907866.1"/>
    </source>
</evidence>
<evidence type="ECO:0008006" key="5">
    <source>
        <dbReference type="Google" id="ProtNLM"/>
    </source>
</evidence>
<keyword evidence="4" id="KW-1185">Reference proteome</keyword>
<feature type="compositionally biased region" description="Basic and acidic residues" evidence="1">
    <location>
        <begin position="444"/>
        <end position="456"/>
    </location>
</feature>
<feature type="transmembrane region" description="Helical" evidence="2">
    <location>
        <begin position="234"/>
        <end position="263"/>
    </location>
</feature>
<sequence>MDNPARMTPREMRFNTSAPQITSLPPISICLDCQTAPLIITTLFQVQASIFLGSVITLLGAMAFAQFLFAHKKTLRSGIFWGSNLALFVTVLGLALTMTEIIPGAPQLKSKAYLNMTCARRFVTIATPYAWSVVLLGKLYAFYPPSVRERKHSILLGVLIVLKARLLVDITSVAVLCGGLNAGRLLTRASQKLYIANVWLDCVDDIIVTTVLLRKSYRFYNKARLRLSTNSRRIRFIFESIGMTFVGALPAQIIYAIGLTIAYSKPDTFSAVTQYWVALWMFSTVGIFGVLSTTWSSIGTGPMGVSQAERYGPPQQGQYQHHSPAIEPSARLPTMASSASRTGDIGQERLHPHAYEDLLDINNNNNNNNEPAAARSTALSVEPTETLLSIFLVGDSSSPPDRSPTLAGSSSSSERKGDTAEKRSPPLSEMTERRSRWLQLRRPPRADKPRWQHDDP</sequence>
<evidence type="ECO:0000256" key="1">
    <source>
        <dbReference type="SAM" id="MobiDB-lite"/>
    </source>
</evidence>
<gene>
    <name evidence="3" type="ORF">JKIAZH3_G1993</name>
</gene>
<dbReference type="EMBL" id="CAJHJG010000997">
    <property type="protein sequence ID" value="CAD6907866.1"/>
    <property type="molecule type" value="Genomic_DNA"/>
</dbReference>
<keyword evidence="2" id="KW-0472">Membrane</keyword>
<proteinExistence type="predicted"/>
<reference evidence="3" key="1">
    <citation type="submission" date="2020-10" db="EMBL/GenBank/DDBJ databases">
        <authorList>
            <person name="Sedaghatjoo S."/>
        </authorList>
    </citation>
    <scope>NUCLEOTIDE SEQUENCE</scope>
    <source>
        <strain evidence="3">AZH3</strain>
    </source>
</reference>
<keyword evidence="2" id="KW-1133">Transmembrane helix</keyword>
<feature type="compositionally biased region" description="Basic and acidic residues" evidence="1">
    <location>
        <begin position="413"/>
        <end position="435"/>
    </location>
</feature>
<name>A0ABN7ISB9_9BASI</name>
<protein>
    <recommendedName>
        <fullName evidence="5">G-protein coupled receptors family 3 profile domain-containing protein</fullName>
    </recommendedName>
</protein>
<dbReference type="Proteomes" id="UP000836402">
    <property type="component" value="Unassembled WGS sequence"/>
</dbReference>
<feature type="region of interest" description="Disordered" evidence="1">
    <location>
        <begin position="393"/>
        <end position="456"/>
    </location>
</feature>
<feature type="region of interest" description="Disordered" evidence="1">
    <location>
        <begin position="359"/>
        <end position="378"/>
    </location>
</feature>
<feature type="transmembrane region" description="Helical" evidence="2">
    <location>
        <begin position="154"/>
        <end position="181"/>
    </location>
</feature>
<evidence type="ECO:0000313" key="4">
    <source>
        <dbReference type="Proteomes" id="UP000836402"/>
    </source>
</evidence>
<keyword evidence="2" id="KW-0812">Transmembrane</keyword>
<evidence type="ECO:0000256" key="2">
    <source>
        <dbReference type="SAM" id="Phobius"/>
    </source>
</evidence>
<feature type="transmembrane region" description="Helical" evidence="2">
    <location>
        <begin position="122"/>
        <end position="142"/>
    </location>
</feature>
<feature type="transmembrane region" description="Helical" evidence="2">
    <location>
        <begin position="275"/>
        <end position="295"/>
    </location>
</feature>
<feature type="region of interest" description="Disordered" evidence="1">
    <location>
        <begin position="304"/>
        <end position="323"/>
    </location>
</feature>
<comment type="caution">
    <text evidence="3">The sequence shown here is derived from an EMBL/GenBank/DDBJ whole genome shotgun (WGS) entry which is preliminary data.</text>
</comment>
<feature type="transmembrane region" description="Helical" evidence="2">
    <location>
        <begin position="50"/>
        <end position="69"/>
    </location>
</feature>
<organism evidence="3 4">
    <name type="scientific">Tilletia caries</name>
    <name type="common">wheat bunt fungus</name>
    <dbReference type="NCBI Taxonomy" id="13290"/>
    <lineage>
        <taxon>Eukaryota</taxon>
        <taxon>Fungi</taxon>
        <taxon>Dikarya</taxon>
        <taxon>Basidiomycota</taxon>
        <taxon>Ustilaginomycotina</taxon>
        <taxon>Exobasidiomycetes</taxon>
        <taxon>Tilletiales</taxon>
        <taxon>Tilletiaceae</taxon>
        <taxon>Tilletia</taxon>
    </lineage>
</organism>
<feature type="transmembrane region" description="Helical" evidence="2">
    <location>
        <begin position="81"/>
        <end position="102"/>
    </location>
</feature>